<organism evidence="1 2">
    <name type="scientific">Scleroderma citrinum Foug A</name>
    <dbReference type="NCBI Taxonomy" id="1036808"/>
    <lineage>
        <taxon>Eukaryota</taxon>
        <taxon>Fungi</taxon>
        <taxon>Dikarya</taxon>
        <taxon>Basidiomycota</taxon>
        <taxon>Agaricomycotina</taxon>
        <taxon>Agaricomycetes</taxon>
        <taxon>Agaricomycetidae</taxon>
        <taxon>Boletales</taxon>
        <taxon>Sclerodermatineae</taxon>
        <taxon>Sclerodermataceae</taxon>
        <taxon>Scleroderma</taxon>
    </lineage>
</organism>
<reference evidence="2" key="2">
    <citation type="submission" date="2015-01" db="EMBL/GenBank/DDBJ databases">
        <title>Evolutionary Origins and Diversification of the Mycorrhizal Mutualists.</title>
        <authorList>
            <consortium name="DOE Joint Genome Institute"/>
            <consortium name="Mycorrhizal Genomics Consortium"/>
            <person name="Kohler A."/>
            <person name="Kuo A."/>
            <person name="Nagy L.G."/>
            <person name="Floudas D."/>
            <person name="Copeland A."/>
            <person name="Barry K.W."/>
            <person name="Cichocki N."/>
            <person name="Veneault-Fourrey C."/>
            <person name="LaButti K."/>
            <person name="Lindquist E.A."/>
            <person name="Lipzen A."/>
            <person name="Lundell T."/>
            <person name="Morin E."/>
            <person name="Murat C."/>
            <person name="Riley R."/>
            <person name="Ohm R."/>
            <person name="Sun H."/>
            <person name="Tunlid A."/>
            <person name="Henrissat B."/>
            <person name="Grigoriev I.V."/>
            <person name="Hibbett D.S."/>
            <person name="Martin F."/>
        </authorList>
    </citation>
    <scope>NUCLEOTIDE SEQUENCE [LARGE SCALE GENOMIC DNA]</scope>
    <source>
        <strain evidence="2">Foug A</strain>
    </source>
</reference>
<dbReference type="HOGENOM" id="CLU_1846294_0_0_1"/>
<name>A0A0C2ZKR6_9AGAM</name>
<protein>
    <submittedName>
        <fullName evidence="1">Uncharacterized protein</fullName>
    </submittedName>
</protein>
<dbReference type="Proteomes" id="UP000053989">
    <property type="component" value="Unassembled WGS sequence"/>
</dbReference>
<evidence type="ECO:0000313" key="1">
    <source>
        <dbReference type="EMBL" id="KIM62168.1"/>
    </source>
</evidence>
<proteinExistence type="predicted"/>
<gene>
    <name evidence="1" type="ORF">SCLCIDRAFT_849381</name>
</gene>
<sequence>MIILVTQSGGCSLQWSCLRYSSWVLTEQPLQGQLFPHIGILGISSSRFSIDSVQLCFDVHDLHRRFNNIGPPDRAHCCHDNPHRPPASKRLASQVAEMLVFMSTAFDVARGYLVVIANASDEDVVTVYQQPVPILQGSY</sequence>
<evidence type="ECO:0000313" key="2">
    <source>
        <dbReference type="Proteomes" id="UP000053989"/>
    </source>
</evidence>
<keyword evidence="2" id="KW-1185">Reference proteome</keyword>
<dbReference type="InParanoid" id="A0A0C2ZKR6"/>
<dbReference type="AlphaFoldDB" id="A0A0C2ZKR6"/>
<dbReference type="EMBL" id="KN822045">
    <property type="protein sequence ID" value="KIM62168.1"/>
    <property type="molecule type" value="Genomic_DNA"/>
</dbReference>
<reference evidence="1 2" key="1">
    <citation type="submission" date="2014-04" db="EMBL/GenBank/DDBJ databases">
        <authorList>
            <consortium name="DOE Joint Genome Institute"/>
            <person name="Kuo A."/>
            <person name="Kohler A."/>
            <person name="Nagy L.G."/>
            <person name="Floudas D."/>
            <person name="Copeland A."/>
            <person name="Barry K.W."/>
            <person name="Cichocki N."/>
            <person name="Veneault-Fourrey C."/>
            <person name="LaButti K."/>
            <person name="Lindquist E.A."/>
            <person name="Lipzen A."/>
            <person name="Lundell T."/>
            <person name="Morin E."/>
            <person name="Murat C."/>
            <person name="Sun H."/>
            <person name="Tunlid A."/>
            <person name="Henrissat B."/>
            <person name="Grigoriev I.V."/>
            <person name="Hibbett D.S."/>
            <person name="Martin F."/>
            <person name="Nordberg H.P."/>
            <person name="Cantor M.N."/>
            <person name="Hua S.X."/>
        </authorList>
    </citation>
    <scope>NUCLEOTIDE SEQUENCE [LARGE SCALE GENOMIC DNA]</scope>
    <source>
        <strain evidence="1 2">Foug A</strain>
    </source>
</reference>
<accession>A0A0C2ZKR6</accession>